<dbReference type="GO" id="GO:0046491">
    <property type="term" value="P:L-methylmalonyl-CoA metabolic process"/>
    <property type="evidence" value="ECO:0007669"/>
    <property type="project" value="TreeGrafter"/>
</dbReference>
<dbReference type="OrthoDB" id="9788468at2"/>
<evidence type="ECO:0000259" key="2">
    <source>
        <dbReference type="PROSITE" id="PS51819"/>
    </source>
</evidence>
<name>K0J4E1_AMPXN</name>
<dbReference type="RefSeq" id="WP_015010153.1">
    <property type="nucleotide sequence ID" value="NC_018704.1"/>
</dbReference>
<dbReference type="Proteomes" id="UP000006294">
    <property type="component" value="Chromosome"/>
</dbReference>
<dbReference type="PROSITE" id="PS51819">
    <property type="entry name" value="VOC"/>
    <property type="match status" value="1"/>
</dbReference>
<dbReference type="SUPFAM" id="SSF54593">
    <property type="entry name" value="Glyoxalase/Bleomycin resistance protein/Dihydroxybiphenyl dioxygenase"/>
    <property type="match status" value="1"/>
</dbReference>
<reference evidence="3 4" key="1">
    <citation type="submission" date="2011-01" db="EMBL/GenBank/DDBJ databases">
        <title>Whole genome sequence of Amphibacillus xylinus NBRC 15112.</title>
        <authorList>
            <person name="Nakazawa H."/>
            <person name="Katano Y."/>
            <person name="Nakamura S."/>
            <person name="Sasagawa M."/>
            <person name="Fukada J."/>
            <person name="Arai T."/>
            <person name="Sasakura N."/>
            <person name="Mochizuki D."/>
            <person name="Hosoyama A."/>
            <person name="Harada K."/>
            <person name="Horikawa H."/>
            <person name="Kato Y."/>
            <person name="Harada T."/>
            <person name="Sasaki K."/>
            <person name="Sekiguchi M."/>
            <person name="Hodoyama M."/>
            <person name="Nishiko R."/>
            <person name="Narita H."/>
            <person name="Hanamaki A."/>
            <person name="Hata C."/>
            <person name="Konno Y."/>
            <person name="Niimura Y."/>
            <person name="Yamazaki S."/>
            <person name="Fujita N."/>
        </authorList>
    </citation>
    <scope>NUCLEOTIDE SEQUENCE [LARGE SCALE GENOMIC DNA]</scope>
    <source>
        <strain evidence="4">ATCC 51415 / DSM 6626 / JCM 7361 / LMG 17667 / NBRC 15112 / Ep01</strain>
    </source>
</reference>
<dbReference type="AlphaFoldDB" id="K0J4E1"/>
<dbReference type="GO" id="GO:0004493">
    <property type="term" value="F:methylmalonyl-CoA epimerase activity"/>
    <property type="evidence" value="ECO:0007669"/>
    <property type="project" value="TreeGrafter"/>
</dbReference>
<evidence type="ECO:0000256" key="1">
    <source>
        <dbReference type="ARBA" id="ARBA00022723"/>
    </source>
</evidence>
<accession>K0J4E1</accession>
<dbReference type="GO" id="GO:0046872">
    <property type="term" value="F:metal ion binding"/>
    <property type="evidence" value="ECO:0007669"/>
    <property type="project" value="UniProtKB-KW"/>
</dbReference>
<dbReference type="Gene3D" id="3.10.180.10">
    <property type="entry name" value="2,3-Dihydroxybiphenyl 1,2-Dioxygenase, domain 1"/>
    <property type="match status" value="1"/>
</dbReference>
<keyword evidence="4" id="KW-1185">Reference proteome</keyword>
<organism evidence="3 4">
    <name type="scientific">Amphibacillus xylanus (strain ATCC 51415 / DSM 6626 / JCM 7361 / LMG 17667 / NBRC 15112 / Ep01)</name>
    <dbReference type="NCBI Taxonomy" id="698758"/>
    <lineage>
        <taxon>Bacteria</taxon>
        <taxon>Bacillati</taxon>
        <taxon>Bacillota</taxon>
        <taxon>Bacilli</taxon>
        <taxon>Bacillales</taxon>
        <taxon>Bacillaceae</taxon>
        <taxon>Amphibacillus</taxon>
    </lineage>
</organism>
<dbReference type="PATRIC" id="fig|698758.3.peg.1415"/>
<dbReference type="InterPro" id="IPR037523">
    <property type="entry name" value="VOC_core"/>
</dbReference>
<dbReference type="EMBL" id="AP012050">
    <property type="protein sequence ID" value="BAM47551.1"/>
    <property type="molecule type" value="Genomic_DNA"/>
</dbReference>
<dbReference type="PANTHER" id="PTHR43048">
    <property type="entry name" value="METHYLMALONYL-COA EPIMERASE"/>
    <property type="match status" value="1"/>
</dbReference>
<gene>
    <name evidence="3" type="ordered locus">AXY_14190</name>
</gene>
<dbReference type="STRING" id="698758.AXY_14190"/>
<dbReference type="InterPro" id="IPR051785">
    <property type="entry name" value="MMCE/EMCE_epimerase"/>
</dbReference>
<feature type="domain" description="VOC" evidence="2">
    <location>
        <begin position="10"/>
        <end position="149"/>
    </location>
</feature>
<proteinExistence type="predicted"/>
<dbReference type="InterPro" id="IPR029068">
    <property type="entry name" value="Glyas_Bleomycin-R_OHBP_Dase"/>
</dbReference>
<sequence>MMKNLLGTNLITQIGILVHDVEKTAQAYADFFGVEKPEIYMTDVLEKSQAVYKGEPMPARAKQAFFDFGQLQIELMEPDHNPSTWRDELNTNGEGPHHIAFTIEGMNEKITLMEQKGMKLIQKGEYPGGRYAYLDTFDQLKVMIELLENDKE</sequence>
<keyword evidence="1" id="KW-0479">Metal-binding</keyword>
<protein>
    <recommendedName>
        <fullName evidence="2">VOC domain-containing protein</fullName>
    </recommendedName>
</protein>
<dbReference type="KEGG" id="axl:AXY_14190"/>
<dbReference type="eggNOG" id="COG0346">
    <property type="taxonomic scope" value="Bacteria"/>
</dbReference>
<dbReference type="Pfam" id="PF13669">
    <property type="entry name" value="Glyoxalase_4"/>
    <property type="match status" value="1"/>
</dbReference>
<evidence type="ECO:0000313" key="4">
    <source>
        <dbReference type="Proteomes" id="UP000006294"/>
    </source>
</evidence>
<dbReference type="HOGENOM" id="CLU_046006_3_1_9"/>
<dbReference type="PANTHER" id="PTHR43048:SF3">
    <property type="entry name" value="METHYLMALONYL-COA EPIMERASE, MITOCHONDRIAL"/>
    <property type="match status" value="1"/>
</dbReference>
<evidence type="ECO:0000313" key="3">
    <source>
        <dbReference type="EMBL" id="BAM47551.1"/>
    </source>
</evidence>